<name>A0A1H5U4G7_9ACTN</name>
<dbReference type="InterPro" id="IPR011059">
    <property type="entry name" value="Metal-dep_hydrolase_composite"/>
</dbReference>
<accession>A0A1H5U4G7</accession>
<dbReference type="EMBL" id="FNVO01000001">
    <property type="protein sequence ID" value="SEF69177.1"/>
    <property type="molecule type" value="Genomic_DNA"/>
</dbReference>
<evidence type="ECO:0000313" key="2">
    <source>
        <dbReference type="EMBL" id="SEF69177.1"/>
    </source>
</evidence>
<dbReference type="GO" id="GO:0016810">
    <property type="term" value="F:hydrolase activity, acting on carbon-nitrogen (but not peptide) bonds"/>
    <property type="evidence" value="ECO:0007669"/>
    <property type="project" value="InterPro"/>
</dbReference>
<evidence type="ECO:0000313" key="3">
    <source>
        <dbReference type="Proteomes" id="UP000236723"/>
    </source>
</evidence>
<sequence length="52" mass="5441">MTSEICPFGRDHSPFEGAEPTGRPVATVGGGQARSRDGDVAGVPADRYTHRA</sequence>
<dbReference type="AlphaFoldDB" id="A0A1H5U4G7"/>
<dbReference type="Proteomes" id="UP000236723">
    <property type="component" value="Unassembled WGS sequence"/>
</dbReference>
<dbReference type="SUPFAM" id="SSF51338">
    <property type="entry name" value="Composite domain of metallo-dependent hydrolases"/>
    <property type="match status" value="1"/>
</dbReference>
<organism evidence="2 3">
    <name type="scientific">Thermomonospora echinospora</name>
    <dbReference type="NCBI Taxonomy" id="1992"/>
    <lineage>
        <taxon>Bacteria</taxon>
        <taxon>Bacillati</taxon>
        <taxon>Actinomycetota</taxon>
        <taxon>Actinomycetes</taxon>
        <taxon>Streptosporangiales</taxon>
        <taxon>Thermomonosporaceae</taxon>
        <taxon>Thermomonospora</taxon>
    </lineage>
</organism>
<feature type="region of interest" description="Disordered" evidence="1">
    <location>
        <begin position="1"/>
        <end position="52"/>
    </location>
</feature>
<evidence type="ECO:0000256" key="1">
    <source>
        <dbReference type="SAM" id="MobiDB-lite"/>
    </source>
</evidence>
<protein>
    <submittedName>
        <fullName evidence="2">Uncharacterized protein</fullName>
    </submittedName>
</protein>
<proteinExistence type="predicted"/>
<reference evidence="3" key="1">
    <citation type="submission" date="2016-10" db="EMBL/GenBank/DDBJ databases">
        <authorList>
            <person name="Varghese N."/>
            <person name="Submissions S."/>
        </authorList>
    </citation>
    <scope>NUCLEOTIDE SEQUENCE [LARGE SCALE GENOMIC DNA]</scope>
    <source>
        <strain evidence="3">DSM 43163</strain>
    </source>
</reference>
<dbReference type="RefSeq" id="WP_200827012.1">
    <property type="nucleotide sequence ID" value="NZ_FNVO01000001.1"/>
</dbReference>
<gene>
    <name evidence="2" type="ORF">SAMN04489712_101843</name>
</gene>
<keyword evidence="3" id="KW-1185">Reference proteome</keyword>